<dbReference type="InterPro" id="IPR008271">
    <property type="entry name" value="Ser/Thr_kinase_AS"/>
</dbReference>
<evidence type="ECO:0000313" key="10">
    <source>
        <dbReference type="Proteomes" id="UP000053989"/>
    </source>
</evidence>
<feature type="binding site" evidence="6">
    <location>
        <position position="726"/>
    </location>
    <ligand>
        <name>ATP</name>
        <dbReference type="ChEBI" id="CHEBI:30616"/>
    </ligand>
</feature>
<feature type="region of interest" description="Disordered" evidence="7">
    <location>
        <begin position="1"/>
        <end position="22"/>
    </location>
</feature>
<dbReference type="GO" id="GO:0005524">
    <property type="term" value="F:ATP binding"/>
    <property type="evidence" value="ECO:0007669"/>
    <property type="project" value="UniProtKB-UniRule"/>
</dbReference>
<feature type="compositionally biased region" description="Polar residues" evidence="7">
    <location>
        <begin position="189"/>
        <end position="203"/>
    </location>
</feature>
<reference evidence="9 10" key="1">
    <citation type="submission" date="2014-04" db="EMBL/GenBank/DDBJ databases">
        <authorList>
            <consortium name="DOE Joint Genome Institute"/>
            <person name="Kuo A."/>
            <person name="Kohler A."/>
            <person name="Nagy L.G."/>
            <person name="Floudas D."/>
            <person name="Copeland A."/>
            <person name="Barry K.W."/>
            <person name="Cichocki N."/>
            <person name="Veneault-Fourrey C."/>
            <person name="LaButti K."/>
            <person name="Lindquist E.A."/>
            <person name="Lipzen A."/>
            <person name="Lundell T."/>
            <person name="Morin E."/>
            <person name="Murat C."/>
            <person name="Sun H."/>
            <person name="Tunlid A."/>
            <person name="Henrissat B."/>
            <person name="Grigoriev I.V."/>
            <person name="Hibbett D.S."/>
            <person name="Martin F."/>
            <person name="Nordberg H.P."/>
            <person name="Cantor M.N."/>
            <person name="Hua S.X."/>
        </authorList>
    </citation>
    <scope>NUCLEOTIDE SEQUENCE [LARGE SCALE GENOMIC DNA]</scope>
    <source>
        <strain evidence="9 10">Foug A</strain>
    </source>
</reference>
<dbReference type="InParanoid" id="A0A0C3EME7"/>
<dbReference type="HOGENOM" id="CLU_010670_0_0_1"/>
<proteinExistence type="inferred from homology"/>
<dbReference type="Gene3D" id="1.10.510.10">
    <property type="entry name" value="Transferase(Phosphotransferase) domain 1"/>
    <property type="match status" value="1"/>
</dbReference>
<feature type="compositionally biased region" description="Basic and acidic residues" evidence="7">
    <location>
        <begin position="371"/>
        <end position="384"/>
    </location>
</feature>
<evidence type="ECO:0000256" key="6">
    <source>
        <dbReference type="PROSITE-ProRule" id="PRU10141"/>
    </source>
</evidence>
<feature type="region of interest" description="Disordered" evidence="7">
    <location>
        <begin position="359"/>
        <end position="395"/>
    </location>
</feature>
<evidence type="ECO:0000256" key="2">
    <source>
        <dbReference type="ARBA" id="ARBA00022741"/>
    </source>
</evidence>
<dbReference type="PROSITE" id="PS00107">
    <property type="entry name" value="PROTEIN_KINASE_ATP"/>
    <property type="match status" value="1"/>
</dbReference>
<keyword evidence="2 6" id="KW-0547">Nucleotide-binding</keyword>
<protein>
    <recommendedName>
        <fullName evidence="8">Protein kinase domain-containing protein</fullName>
    </recommendedName>
</protein>
<evidence type="ECO:0000256" key="3">
    <source>
        <dbReference type="ARBA" id="ARBA00022777"/>
    </source>
</evidence>
<gene>
    <name evidence="9" type="ORF">SCLCIDRAFT_814256</name>
</gene>
<sequence>MSSTPRTGKRKSESTSTPLSISSSGVAFHRLAPLAAPRFAIRTPQSKVDTDASLRNQAETMKRLRIRDMDNSDDDWGVIEDNSSESDCDLPGSYTVPAKKLFAARLPGLSRKTVSLSPLANILPQKGTPMDEVAAAVSPGGHIIKRRARSRPVSQELLESAHHSPSPQAPSYTHSSRISPPKSAPVTFPSVSRNRFSVVSTTASPIRGSSIPRRRLTGSSSPNPLHKPRTLGVPSSPRAPVNRLASGSSASLFFGPSIPQSTTTSTRPRTSTTVTSSAQSAAAARLRAQPTQPFVCNRHSYAGPGSVTMTPLPWKLRTTQYIPSPDSSPPSHRGGHIVLDDDDDLFFEPCGPPETSFVFSVTGSPSPRSNKGKEMLPSKYKPRDSGVALSDDEDVSSGNPFLSAMPRNSISGSSSLNSDAGDDLITPIMPSTDSGWPNRVVIGGLDDGDRHYDGLDADSFIMRTLATGNKPSVEEHKRPPGTPVKRFKTSYLGGNRPWQSAVANKVGFHFGDLGLEASGQAGPGRGGKLKNRPRKSLPAAFPHLGEGGLMANHAKMALNGSDSEDDEENNSPSSRRDGKYMGLGLGQPPAAGPVSRTRLLMRRSSSGTFSSGSETSVATPTHRKEWPLLSRSAIQGSSYISDSRSSSNSSVITGNSPTFTRGALQLAGKRTVSPLVKTDDEPAAKRKLGRFERDFVEIDEIGSGEFGKVMKVRAKSGAEDQVWAVKRSKPFEGPRHRLRLREEVDILRHLAQAAAADPKGYSNVLTYIDSWEQDDTLFIQTELCELGNFGRFLWEYGRTFQRLEEARVWKIFVDLSNGVRFIHDAGIIHLDLKPANVFLTREGRFKIGDFGMASQWPRRSGGSPMGLGVGGFEREGDKVYLAREVLQGTYGKAADMFSFGMMMLETATNIVVPDQGDDWHRLRQEDFSRVDLGGTSPELVGLIKGMMRMDPGKRMDAQTVCAHPVIARARAAMERLREEAVRNDTTTFAASPLASIGAGFLQEILGRGVGLGVRTDEAMDTSP</sequence>
<comment type="similarity">
    <text evidence="5">Belongs to the protein kinase superfamily. Ser/Thr protein kinase family. GCN2 subfamily.</text>
</comment>
<dbReference type="InterPro" id="IPR017441">
    <property type="entry name" value="Protein_kinase_ATP_BS"/>
</dbReference>
<keyword evidence="4 6" id="KW-0067">ATP-binding</keyword>
<reference evidence="10" key="2">
    <citation type="submission" date="2015-01" db="EMBL/GenBank/DDBJ databases">
        <title>Evolutionary Origins and Diversification of the Mycorrhizal Mutualists.</title>
        <authorList>
            <consortium name="DOE Joint Genome Institute"/>
            <consortium name="Mycorrhizal Genomics Consortium"/>
            <person name="Kohler A."/>
            <person name="Kuo A."/>
            <person name="Nagy L.G."/>
            <person name="Floudas D."/>
            <person name="Copeland A."/>
            <person name="Barry K.W."/>
            <person name="Cichocki N."/>
            <person name="Veneault-Fourrey C."/>
            <person name="LaButti K."/>
            <person name="Lindquist E.A."/>
            <person name="Lipzen A."/>
            <person name="Lundell T."/>
            <person name="Morin E."/>
            <person name="Murat C."/>
            <person name="Riley R."/>
            <person name="Ohm R."/>
            <person name="Sun H."/>
            <person name="Tunlid A."/>
            <person name="Henrissat B."/>
            <person name="Grigoriev I.V."/>
            <person name="Hibbett D.S."/>
            <person name="Martin F."/>
        </authorList>
    </citation>
    <scope>NUCLEOTIDE SEQUENCE [LARGE SCALE GENOMIC DNA]</scope>
    <source>
        <strain evidence="10">Foug A</strain>
    </source>
</reference>
<dbReference type="PANTHER" id="PTHR11042:SF190">
    <property type="entry name" value="MITOSIS INHIBITOR PROTEIN KINASE MIK1"/>
    <property type="match status" value="1"/>
</dbReference>
<dbReference type="GO" id="GO:0004713">
    <property type="term" value="F:protein tyrosine kinase activity"/>
    <property type="evidence" value="ECO:0007669"/>
    <property type="project" value="TreeGrafter"/>
</dbReference>
<dbReference type="Pfam" id="PF00069">
    <property type="entry name" value="Pkinase"/>
    <property type="match status" value="1"/>
</dbReference>
<feature type="region of interest" description="Disordered" evidence="7">
    <location>
        <begin position="517"/>
        <end position="546"/>
    </location>
</feature>
<evidence type="ECO:0000256" key="5">
    <source>
        <dbReference type="ARBA" id="ARBA00037982"/>
    </source>
</evidence>
<keyword evidence="10" id="KW-1185">Reference proteome</keyword>
<dbReference type="PANTHER" id="PTHR11042">
    <property type="entry name" value="EUKARYOTIC TRANSLATION INITIATION FACTOR 2-ALPHA KINASE EIF2-ALPHA KINASE -RELATED"/>
    <property type="match status" value="1"/>
</dbReference>
<feature type="compositionally biased region" description="Polar residues" evidence="7">
    <location>
        <begin position="359"/>
        <end position="369"/>
    </location>
</feature>
<dbReference type="Proteomes" id="UP000053989">
    <property type="component" value="Unassembled WGS sequence"/>
</dbReference>
<dbReference type="GO" id="GO:0110031">
    <property type="term" value="P:negative regulation of G2/MI transition of meiotic cell cycle"/>
    <property type="evidence" value="ECO:0007669"/>
    <property type="project" value="TreeGrafter"/>
</dbReference>
<organism evidence="9 10">
    <name type="scientific">Scleroderma citrinum Foug A</name>
    <dbReference type="NCBI Taxonomy" id="1036808"/>
    <lineage>
        <taxon>Eukaryota</taxon>
        <taxon>Fungi</taxon>
        <taxon>Dikarya</taxon>
        <taxon>Basidiomycota</taxon>
        <taxon>Agaricomycotina</taxon>
        <taxon>Agaricomycetes</taxon>
        <taxon>Agaricomycetidae</taxon>
        <taxon>Boletales</taxon>
        <taxon>Sclerodermatineae</taxon>
        <taxon>Sclerodermataceae</taxon>
        <taxon>Scleroderma</taxon>
    </lineage>
</organism>
<name>A0A0C3EME7_9AGAM</name>
<dbReference type="AlphaFoldDB" id="A0A0C3EME7"/>
<dbReference type="SUPFAM" id="SSF56112">
    <property type="entry name" value="Protein kinase-like (PK-like)"/>
    <property type="match status" value="1"/>
</dbReference>
<dbReference type="InterPro" id="IPR011009">
    <property type="entry name" value="Kinase-like_dom_sf"/>
</dbReference>
<feature type="region of interest" description="Disordered" evidence="7">
    <location>
        <begin position="559"/>
        <end position="593"/>
    </location>
</feature>
<keyword evidence="1" id="KW-0808">Transferase</keyword>
<feature type="compositionally biased region" description="Low complexity" evidence="7">
    <location>
        <begin position="261"/>
        <end position="291"/>
    </location>
</feature>
<dbReference type="InterPro" id="IPR050339">
    <property type="entry name" value="CC_SR_Kinase"/>
</dbReference>
<evidence type="ECO:0000256" key="4">
    <source>
        <dbReference type="ARBA" id="ARBA00022840"/>
    </source>
</evidence>
<dbReference type="InterPro" id="IPR000719">
    <property type="entry name" value="Prot_kinase_dom"/>
</dbReference>
<feature type="region of interest" description="Disordered" evidence="7">
    <location>
        <begin position="470"/>
        <end position="491"/>
    </location>
</feature>
<dbReference type="PROSITE" id="PS50011">
    <property type="entry name" value="PROTEIN_KINASE_DOM"/>
    <property type="match status" value="1"/>
</dbReference>
<evidence type="ECO:0000259" key="8">
    <source>
        <dbReference type="PROSITE" id="PS50011"/>
    </source>
</evidence>
<feature type="region of interest" description="Disordered" evidence="7">
    <location>
        <begin position="141"/>
        <end position="291"/>
    </location>
</feature>
<evidence type="ECO:0000313" key="9">
    <source>
        <dbReference type="EMBL" id="KIM69066.1"/>
    </source>
</evidence>
<dbReference type="GO" id="GO:0005634">
    <property type="term" value="C:nucleus"/>
    <property type="evidence" value="ECO:0007669"/>
    <property type="project" value="TreeGrafter"/>
</dbReference>
<dbReference type="OrthoDB" id="5337378at2759"/>
<evidence type="ECO:0000256" key="1">
    <source>
        <dbReference type="ARBA" id="ARBA00022679"/>
    </source>
</evidence>
<feature type="domain" description="Protein kinase" evidence="8">
    <location>
        <begin position="695"/>
        <end position="966"/>
    </location>
</feature>
<dbReference type="STRING" id="1036808.A0A0C3EME7"/>
<dbReference type="EMBL" id="KN822007">
    <property type="protein sequence ID" value="KIM69066.1"/>
    <property type="molecule type" value="Genomic_DNA"/>
</dbReference>
<keyword evidence="3" id="KW-0418">Kinase</keyword>
<dbReference type="PROSITE" id="PS00108">
    <property type="entry name" value="PROTEIN_KINASE_ST"/>
    <property type="match status" value="1"/>
</dbReference>
<dbReference type="GO" id="GO:0005737">
    <property type="term" value="C:cytoplasm"/>
    <property type="evidence" value="ECO:0007669"/>
    <property type="project" value="TreeGrafter"/>
</dbReference>
<dbReference type="SMART" id="SM00220">
    <property type="entry name" value="S_TKc"/>
    <property type="match status" value="1"/>
</dbReference>
<evidence type="ECO:0000256" key="7">
    <source>
        <dbReference type="SAM" id="MobiDB-lite"/>
    </source>
</evidence>
<dbReference type="Gene3D" id="3.30.200.20">
    <property type="entry name" value="Phosphorylase Kinase, domain 1"/>
    <property type="match status" value="1"/>
</dbReference>
<accession>A0A0C3EME7</accession>